<dbReference type="SMART" id="SM00382">
    <property type="entry name" value="AAA"/>
    <property type="match status" value="1"/>
</dbReference>
<dbReference type="GO" id="GO:0005524">
    <property type="term" value="F:ATP binding"/>
    <property type="evidence" value="ECO:0007669"/>
    <property type="project" value="UniProtKB-KW"/>
</dbReference>
<organism evidence="6 7">
    <name type="scientific">Sporolituus thermophilus DSM 23256</name>
    <dbReference type="NCBI Taxonomy" id="1123285"/>
    <lineage>
        <taxon>Bacteria</taxon>
        <taxon>Bacillati</taxon>
        <taxon>Bacillota</taxon>
        <taxon>Negativicutes</taxon>
        <taxon>Selenomonadales</taxon>
        <taxon>Sporomusaceae</taxon>
        <taxon>Sporolituus</taxon>
    </lineage>
</organism>
<dbReference type="PANTHER" id="PTHR42794">
    <property type="entry name" value="HEMIN IMPORT ATP-BINDING PROTEIN HMUV"/>
    <property type="match status" value="1"/>
</dbReference>
<evidence type="ECO:0000256" key="2">
    <source>
        <dbReference type="ARBA" id="ARBA00022741"/>
    </source>
</evidence>
<keyword evidence="2" id="KW-0547">Nucleotide-binding</keyword>
<keyword evidence="3 6" id="KW-0067">ATP-binding</keyword>
<dbReference type="InterPro" id="IPR017871">
    <property type="entry name" value="ABC_transporter-like_CS"/>
</dbReference>
<sequence>MKERLLEVQNVSAGYGAKTVLHNISFAVDRGDFLSIIAPNGTGKSTLLRCIAGVLPVQTGNILVKGESVSSFPRRDLAKIIAVVGAEEAVFDYSVYQTALMGRFAHISRFGSETAADFRIVEKALQDVGMWEKRDAKMSKLSQGERQKALIARALAQCPEILLLDEPTSHLDLYNQFVILRLIKQLTAKNNIAVVAVIHDVNLAARFSTNLLLLKNGRMLACGPPAAVLSTEVLATMYDMEFVLHNTDGHIYVQPNFAL</sequence>
<dbReference type="CDD" id="cd03214">
    <property type="entry name" value="ABC_Iron-Siderophores_B12_Hemin"/>
    <property type="match status" value="1"/>
</dbReference>
<dbReference type="RefSeq" id="WP_093687029.1">
    <property type="nucleotide sequence ID" value="NZ_FNBU01000001.1"/>
</dbReference>
<dbReference type="OrthoDB" id="9799337at2"/>
<dbReference type="Gene3D" id="3.40.50.300">
    <property type="entry name" value="P-loop containing nucleotide triphosphate hydrolases"/>
    <property type="match status" value="1"/>
</dbReference>
<dbReference type="EMBL" id="FNBU01000001">
    <property type="protein sequence ID" value="SDF00288.1"/>
    <property type="molecule type" value="Genomic_DNA"/>
</dbReference>
<feature type="domain" description="ABC transporter" evidence="5">
    <location>
        <begin position="6"/>
        <end position="241"/>
    </location>
</feature>
<keyword evidence="7" id="KW-1185">Reference proteome</keyword>
<dbReference type="PANTHER" id="PTHR42794:SF1">
    <property type="entry name" value="HEMIN IMPORT ATP-BINDING PROTEIN HMUV"/>
    <property type="match status" value="1"/>
</dbReference>
<dbReference type="AlphaFoldDB" id="A0A1G7HIS1"/>
<protein>
    <submittedName>
        <fullName evidence="6">Iron complex transport system ATP-binding protein</fullName>
    </submittedName>
</protein>
<dbReference type="InterPro" id="IPR003593">
    <property type="entry name" value="AAA+_ATPase"/>
</dbReference>
<gene>
    <name evidence="6" type="ORF">SAMN05660235_00080</name>
</gene>
<evidence type="ECO:0000256" key="1">
    <source>
        <dbReference type="ARBA" id="ARBA00022448"/>
    </source>
</evidence>
<dbReference type="PROSITE" id="PS00211">
    <property type="entry name" value="ABC_TRANSPORTER_1"/>
    <property type="match status" value="1"/>
</dbReference>
<evidence type="ECO:0000256" key="3">
    <source>
        <dbReference type="ARBA" id="ARBA00022840"/>
    </source>
</evidence>
<dbReference type="InterPro" id="IPR003439">
    <property type="entry name" value="ABC_transporter-like_ATP-bd"/>
</dbReference>
<dbReference type="Pfam" id="PF00005">
    <property type="entry name" value="ABC_tran"/>
    <property type="match status" value="1"/>
</dbReference>
<dbReference type="FunFam" id="3.40.50.300:FF:000134">
    <property type="entry name" value="Iron-enterobactin ABC transporter ATP-binding protein"/>
    <property type="match status" value="1"/>
</dbReference>
<proteinExistence type="predicted"/>
<evidence type="ECO:0000313" key="7">
    <source>
        <dbReference type="Proteomes" id="UP000243333"/>
    </source>
</evidence>
<keyword evidence="4" id="KW-1278">Translocase</keyword>
<evidence type="ECO:0000256" key="4">
    <source>
        <dbReference type="ARBA" id="ARBA00022967"/>
    </source>
</evidence>
<keyword evidence="1" id="KW-0813">Transport</keyword>
<name>A0A1G7HIS1_9FIRM</name>
<reference evidence="7" key="1">
    <citation type="submission" date="2016-10" db="EMBL/GenBank/DDBJ databases">
        <authorList>
            <person name="Varghese N."/>
            <person name="Submissions S."/>
        </authorList>
    </citation>
    <scope>NUCLEOTIDE SEQUENCE [LARGE SCALE GENOMIC DNA]</scope>
    <source>
        <strain evidence="7">DSM 23256</strain>
    </source>
</reference>
<dbReference type="PROSITE" id="PS50893">
    <property type="entry name" value="ABC_TRANSPORTER_2"/>
    <property type="match status" value="1"/>
</dbReference>
<accession>A0A1G7HIS1</accession>
<dbReference type="Proteomes" id="UP000243333">
    <property type="component" value="Unassembled WGS sequence"/>
</dbReference>
<dbReference type="GO" id="GO:0016887">
    <property type="term" value="F:ATP hydrolysis activity"/>
    <property type="evidence" value="ECO:0007669"/>
    <property type="project" value="InterPro"/>
</dbReference>
<evidence type="ECO:0000259" key="5">
    <source>
        <dbReference type="PROSITE" id="PS50893"/>
    </source>
</evidence>
<evidence type="ECO:0000313" key="6">
    <source>
        <dbReference type="EMBL" id="SDF00288.1"/>
    </source>
</evidence>
<dbReference type="InterPro" id="IPR027417">
    <property type="entry name" value="P-loop_NTPase"/>
</dbReference>
<dbReference type="STRING" id="1123285.SAMN05660235_00080"/>
<dbReference type="SUPFAM" id="SSF52540">
    <property type="entry name" value="P-loop containing nucleoside triphosphate hydrolases"/>
    <property type="match status" value="1"/>
</dbReference>